<dbReference type="Pfam" id="PF01040">
    <property type="entry name" value="UbiA"/>
    <property type="match status" value="1"/>
</dbReference>
<evidence type="ECO:0000256" key="4">
    <source>
        <dbReference type="ARBA" id="ARBA00022475"/>
    </source>
</evidence>
<comment type="miscellaneous">
    <text evidence="14">Carbon 2 of the heme B porphyrin ring is defined according to the Fischer nomenclature.</text>
</comment>
<feature type="transmembrane region" description="Helical" evidence="14">
    <location>
        <begin position="151"/>
        <end position="172"/>
    </location>
</feature>
<evidence type="ECO:0000256" key="11">
    <source>
        <dbReference type="ARBA" id="ARBA00040810"/>
    </source>
</evidence>
<evidence type="ECO:0000256" key="2">
    <source>
        <dbReference type="ARBA" id="ARBA00004919"/>
    </source>
</evidence>
<dbReference type="EMBL" id="JARWAN010000005">
    <property type="protein sequence ID" value="MDR5898365.1"/>
    <property type="molecule type" value="Genomic_DNA"/>
</dbReference>
<comment type="caution">
    <text evidence="15">The sequence shown here is derived from an EMBL/GenBank/DDBJ whole genome shotgun (WGS) entry which is preliminary data.</text>
</comment>
<evidence type="ECO:0000256" key="10">
    <source>
        <dbReference type="ARBA" id="ARBA00030253"/>
    </source>
</evidence>
<feature type="transmembrane region" description="Helical" evidence="14">
    <location>
        <begin position="30"/>
        <end position="49"/>
    </location>
</feature>
<evidence type="ECO:0000313" key="15">
    <source>
        <dbReference type="EMBL" id="MDR5898365.1"/>
    </source>
</evidence>
<feature type="transmembrane region" description="Helical" evidence="14">
    <location>
        <begin position="277"/>
        <end position="296"/>
    </location>
</feature>
<dbReference type="NCBIfam" id="NF003349">
    <property type="entry name" value="PRK04375.1-2"/>
    <property type="match status" value="1"/>
</dbReference>
<dbReference type="Gene3D" id="1.10.357.140">
    <property type="entry name" value="UbiA prenyltransferase"/>
    <property type="match status" value="1"/>
</dbReference>
<keyword evidence="4 14" id="KW-1003">Cell membrane</keyword>
<protein>
    <recommendedName>
        <fullName evidence="11 14">Protoheme IX farnesyltransferase</fullName>
        <ecNumber evidence="3 14">2.5.1.141</ecNumber>
    </recommendedName>
    <alternativeName>
        <fullName evidence="12 14">Heme B farnesyltransferase</fullName>
    </alternativeName>
    <alternativeName>
        <fullName evidence="10 14">Heme O synthase</fullName>
    </alternativeName>
</protein>
<dbReference type="GO" id="GO:0008495">
    <property type="term" value="F:protoheme IX farnesyltransferase activity"/>
    <property type="evidence" value="ECO:0007669"/>
    <property type="project" value="UniProtKB-EC"/>
</dbReference>
<feature type="transmembrane region" description="Helical" evidence="14">
    <location>
        <begin position="55"/>
        <end position="76"/>
    </location>
</feature>
<accession>A0ABU1H232</accession>
<gene>
    <name evidence="14 15" type="primary">cyoE</name>
    <name evidence="15" type="ORF">QC823_05090</name>
</gene>
<reference evidence="15 16" key="1">
    <citation type="submission" date="2023-04" db="EMBL/GenBank/DDBJ databases">
        <title>A long-awaited taxogenomic arrangement of the family Halomonadaceae.</title>
        <authorList>
            <person name="De La Haba R."/>
            <person name="Chuvochina M."/>
            <person name="Wittouck S."/>
            <person name="Arahal D.R."/>
            <person name="Sanchez-Porro C."/>
            <person name="Hugenholtz P."/>
            <person name="Ventosa A."/>
        </authorList>
    </citation>
    <scope>NUCLEOTIDE SEQUENCE [LARGE SCALE GENOMIC DNA]</scope>
    <source>
        <strain evidence="15 16">DSM 21020</strain>
    </source>
</reference>
<comment type="subcellular location">
    <subcellularLocation>
        <location evidence="1 14">Cell membrane</location>
        <topology evidence="1 14">Multi-pass membrane protein</topology>
    </subcellularLocation>
</comment>
<dbReference type="PANTHER" id="PTHR43448:SF7">
    <property type="entry name" value="4-HYDROXYBENZOATE SOLANESYLTRANSFERASE"/>
    <property type="match status" value="1"/>
</dbReference>
<evidence type="ECO:0000256" key="5">
    <source>
        <dbReference type="ARBA" id="ARBA00022679"/>
    </source>
</evidence>
<keyword evidence="6 14" id="KW-0812">Transmembrane</keyword>
<evidence type="ECO:0000256" key="7">
    <source>
        <dbReference type="ARBA" id="ARBA00022989"/>
    </source>
</evidence>
<name>A0ABU1H232_9GAMM</name>
<dbReference type="InterPro" id="IPR000537">
    <property type="entry name" value="UbiA_prenyltransferase"/>
</dbReference>
<dbReference type="RefSeq" id="WP_309655273.1">
    <property type="nucleotide sequence ID" value="NZ_JARWAN010000005.1"/>
</dbReference>
<keyword evidence="7 14" id="KW-1133">Transmembrane helix</keyword>
<comment type="catalytic activity">
    <reaction evidence="13 14">
        <text>heme b + (2E,6E)-farnesyl diphosphate + H2O = Fe(II)-heme o + diphosphate</text>
        <dbReference type="Rhea" id="RHEA:28070"/>
        <dbReference type="ChEBI" id="CHEBI:15377"/>
        <dbReference type="ChEBI" id="CHEBI:33019"/>
        <dbReference type="ChEBI" id="CHEBI:60344"/>
        <dbReference type="ChEBI" id="CHEBI:60530"/>
        <dbReference type="ChEBI" id="CHEBI:175763"/>
        <dbReference type="EC" id="2.5.1.141"/>
    </reaction>
</comment>
<dbReference type="InterPro" id="IPR044878">
    <property type="entry name" value="UbiA_sf"/>
</dbReference>
<evidence type="ECO:0000256" key="1">
    <source>
        <dbReference type="ARBA" id="ARBA00004651"/>
    </source>
</evidence>
<evidence type="ECO:0000256" key="6">
    <source>
        <dbReference type="ARBA" id="ARBA00022692"/>
    </source>
</evidence>
<keyword evidence="5 14" id="KW-0808">Transferase</keyword>
<dbReference type="PROSITE" id="PS00943">
    <property type="entry name" value="UBIA"/>
    <property type="match status" value="1"/>
</dbReference>
<dbReference type="Proteomes" id="UP001254564">
    <property type="component" value="Unassembled WGS sequence"/>
</dbReference>
<keyword evidence="8 14" id="KW-0350">Heme biosynthesis</keyword>
<evidence type="ECO:0000256" key="8">
    <source>
        <dbReference type="ARBA" id="ARBA00023133"/>
    </source>
</evidence>
<dbReference type="NCBIfam" id="TIGR01473">
    <property type="entry name" value="cyoE_ctaB"/>
    <property type="match status" value="1"/>
</dbReference>
<evidence type="ECO:0000313" key="16">
    <source>
        <dbReference type="Proteomes" id="UP001254564"/>
    </source>
</evidence>
<feature type="transmembrane region" description="Helical" evidence="14">
    <location>
        <begin position="97"/>
        <end position="119"/>
    </location>
</feature>
<dbReference type="InterPro" id="IPR030470">
    <property type="entry name" value="UbiA_prenylTrfase_CS"/>
</dbReference>
<dbReference type="EC" id="2.5.1.141" evidence="3 14"/>
<keyword evidence="16" id="KW-1185">Reference proteome</keyword>
<comment type="function">
    <text evidence="14">Converts heme B (protoheme IX) to heme O by substitution of the vinyl group on carbon 2 of heme B porphyrin ring with a hydroxyethyl farnesyl side group.</text>
</comment>
<dbReference type="InterPro" id="IPR006369">
    <property type="entry name" value="Protohaem_IX_farnesylTrfase"/>
</dbReference>
<sequence length="305" mass="33489">MRNITMSLPALTPHLSWGWQELLDLCKIRVVAVMLVCAAVGMALSSPGIPALSNVFFGLMGIGLTACGAAAFNHIVDRRLDALMLRTSRRPVASKRLPVIVALLWATFLSSLGVGLLIWQVNQLTALLTFASLVGYALVYTAFLKRATPQNIVIGGVAGAAPPLLGWVAITGQITPEALILTLIIFVWTPPHFWALAIHKCDDYAKAGIPMLPVTHGLEFTRLQIWLYGWLTVIATLMPFMIGMSGNLYLIAAALLNARFMYWNGKVWRGKDPQAPLAAFWFSIRYLLGLFGALLLDHYFTILAW</sequence>
<comment type="pathway">
    <text evidence="2 14">Porphyrin-containing compound metabolism; heme O biosynthesis; heme O from protoheme: step 1/1.</text>
</comment>
<dbReference type="CDD" id="cd13957">
    <property type="entry name" value="PT_UbiA_Cox10"/>
    <property type="match status" value="1"/>
</dbReference>
<evidence type="ECO:0000256" key="12">
    <source>
        <dbReference type="ARBA" id="ARBA00042475"/>
    </source>
</evidence>
<keyword evidence="9 14" id="KW-0472">Membrane</keyword>
<feature type="transmembrane region" description="Helical" evidence="14">
    <location>
        <begin position="125"/>
        <end position="144"/>
    </location>
</feature>
<comment type="similarity">
    <text evidence="14">Belongs to the UbiA prenyltransferase family. Protoheme IX farnesyltransferase subfamily.</text>
</comment>
<evidence type="ECO:0000256" key="9">
    <source>
        <dbReference type="ARBA" id="ARBA00023136"/>
    </source>
</evidence>
<dbReference type="HAMAP" id="MF_00154">
    <property type="entry name" value="CyoE_CtaB"/>
    <property type="match status" value="1"/>
</dbReference>
<organism evidence="15 16">
    <name type="scientific">Vreelandella vilamensis</name>
    <dbReference type="NCBI Taxonomy" id="531309"/>
    <lineage>
        <taxon>Bacteria</taxon>
        <taxon>Pseudomonadati</taxon>
        <taxon>Pseudomonadota</taxon>
        <taxon>Gammaproteobacteria</taxon>
        <taxon>Oceanospirillales</taxon>
        <taxon>Halomonadaceae</taxon>
        <taxon>Vreelandella</taxon>
    </lineage>
</organism>
<evidence type="ECO:0000256" key="13">
    <source>
        <dbReference type="ARBA" id="ARBA00047690"/>
    </source>
</evidence>
<evidence type="ECO:0000256" key="3">
    <source>
        <dbReference type="ARBA" id="ARBA00012292"/>
    </source>
</evidence>
<dbReference type="PANTHER" id="PTHR43448">
    <property type="entry name" value="PROTOHEME IX FARNESYLTRANSFERASE, MITOCHONDRIAL"/>
    <property type="match status" value="1"/>
</dbReference>
<evidence type="ECO:0000256" key="14">
    <source>
        <dbReference type="HAMAP-Rule" id="MF_00154"/>
    </source>
</evidence>
<feature type="transmembrane region" description="Helical" evidence="14">
    <location>
        <begin position="178"/>
        <end position="197"/>
    </location>
</feature>
<feature type="transmembrane region" description="Helical" evidence="14">
    <location>
        <begin position="225"/>
        <end position="242"/>
    </location>
</feature>
<proteinExistence type="inferred from homology"/>